<dbReference type="SUPFAM" id="SSF111369">
    <property type="entry name" value="HlyD-like secretion proteins"/>
    <property type="match status" value="2"/>
</dbReference>
<feature type="compositionally biased region" description="Gly residues" evidence="5">
    <location>
        <begin position="585"/>
        <end position="597"/>
    </location>
</feature>
<dbReference type="Gene3D" id="2.40.50.100">
    <property type="match status" value="2"/>
</dbReference>
<keyword evidence="3 4" id="KW-0175">Coiled coil</keyword>
<protein>
    <submittedName>
        <fullName evidence="9">Efflux transporter, RND family, MFP subunit</fullName>
    </submittedName>
</protein>
<dbReference type="InterPro" id="IPR058625">
    <property type="entry name" value="MdtA-like_BSH"/>
</dbReference>
<keyword evidence="6" id="KW-1133">Transmembrane helix</keyword>
<comment type="caution">
    <text evidence="9">The sequence shown here is derived from an EMBL/GenBank/DDBJ whole genome shotgun (WGS) entry which is preliminary data.</text>
</comment>
<evidence type="ECO:0000313" key="10">
    <source>
        <dbReference type="Proteomes" id="UP000034727"/>
    </source>
</evidence>
<sequence>MKIKIKSPKIIHKLIKISRAHKAITAVAAAIAVFAIYTGIKAMSGGSAAAQYAVTNAYRGNVIVSVSATGQVSASNEAEVKPKVSGDVIWVGIQNGDEVKRGQALVRLDDTDARKNVASSEISLEEAKLNFQRDSAQSPIDYQNKIKSLEDAKNSLSNEYNDALNAISSAFLDWPAIMTGIEDVLYGDDLGRNSGQWNVSVYKGMSESEKGKDTIAMFADIAERDYKESRAEYDSGFEIFKTITRNAPGADIENLLSKAADASNMIAQAVKSEKNLLDTVVDIAGQEKRTVGSYITSSQTSLGNYLGIANSKVSSLLSAESALESAKDAVIDIENNLMILKINNPTGVNPISLQIEQNSIKQKETSLTDLKAELAYYTVYAPFSGIAAKVNVKKSDSVSSGTSLITLISGEKIIEVSLNEIDAANVAVGQKAMISFDAVDGLTAAGEVEEIDSVGTVSQGVVTYSAKIGFSSDNDKIKPGMSASVSIITNMASDAIIVPSSAVKSQGDSYYVEMFEMPQATSTTLQTLTSSVPVVRRTVETGLSNDMETQIISGLEEGDEVITRMVDSSAAGTASAQKQQTTGIFGVGGTGGTRVLR</sequence>
<keyword evidence="6" id="KW-0812">Transmembrane</keyword>
<dbReference type="Pfam" id="PF25917">
    <property type="entry name" value="BSH_RND"/>
    <property type="match status" value="1"/>
</dbReference>
<dbReference type="NCBIfam" id="TIGR01730">
    <property type="entry name" value="RND_mfp"/>
    <property type="match status" value="1"/>
</dbReference>
<accession>A0A0G1QAV1</accession>
<feature type="domain" description="YknX-like beta-barrel" evidence="8">
    <location>
        <begin position="414"/>
        <end position="487"/>
    </location>
</feature>
<dbReference type="GO" id="GO:0016020">
    <property type="term" value="C:membrane"/>
    <property type="evidence" value="ECO:0007669"/>
    <property type="project" value="InterPro"/>
</dbReference>
<dbReference type="Gene3D" id="1.10.287.470">
    <property type="entry name" value="Helix hairpin bin"/>
    <property type="match status" value="1"/>
</dbReference>
<evidence type="ECO:0000259" key="7">
    <source>
        <dbReference type="Pfam" id="PF25917"/>
    </source>
</evidence>
<dbReference type="InterPro" id="IPR006143">
    <property type="entry name" value="RND_pump_MFP"/>
</dbReference>
<organism evidence="9 10">
    <name type="scientific">Candidatus Jorgensenbacteria bacterium GW2011_GWA2_45_9</name>
    <dbReference type="NCBI Taxonomy" id="1618663"/>
    <lineage>
        <taxon>Bacteria</taxon>
        <taxon>Candidatus Joergenseniibacteriota</taxon>
    </lineage>
</organism>
<gene>
    <name evidence="9" type="ORF">UX22_C0015G0007</name>
</gene>
<comment type="similarity">
    <text evidence="2">Belongs to the membrane fusion protein (MFP) (TC 8.A.1) family.</text>
</comment>
<feature type="domain" description="Multidrug resistance protein MdtA-like barrel-sandwich hybrid" evidence="7">
    <location>
        <begin position="76"/>
        <end position="404"/>
    </location>
</feature>
<dbReference type="InterPro" id="IPR050465">
    <property type="entry name" value="UPF0194_transport"/>
</dbReference>
<evidence type="ECO:0000259" key="8">
    <source>
        <dbReference type="Pfam" id="PF25990"/>
    </source>
</evidence>
<name>A0A0G1QAV1_9BACT</name>
<dbReference type="EMBL" id="LCLJ01000015">
    <property type="protein sequence ID" value="KKU14868.1"/>
    <property type="molecule type" value="Genomic_DNA"/>
</dbReference>
<evidence type="ECO:0000256" key="6">
    <source>
        <dbReference type="SAM" id="Phobius"/>
    </source>
</evidence>
<dbReference type="PATRIC" id="fig|1618663.3.peg.418"/>
<dbReference type="GO" id="GO:0030313">
    <property type="term" value="C:cell envelope"/>
    <property type="evidence" value="ECO:0007669"/>
    <property type="project" value="UniProtKB-SubCell"/>
</dbReference>
<evidence type="ECO:0000256" key="5">
    <source>
        <dbReference type="SAM" id="MobiDB-lite"/>
    </source>
</evidence>
<feature type="region of interest" description="Disordered" evidence="5">
    <location>
        <begin position="572"/>
        <end position="597"/>
    </location>
</feature>
<dbReference type="Proteomes" id="UP000034727">
    <property type="component" value="Unassembled WGS sequence"/>
</dbReference>
<feature type="transmembrane region" description="Helical" evidence="6">
    <location>
        <begin position="20"/>
        <end position="40"/>
    </location>
</feature>
<dbReference type="InterPro" id="IPR058636">
    <property type="entry name" value="Beta-barrel_YknX"/>
</dbReference>
<dbReference type="PANTHER" id="PTHR32347">
    <property type="entry name" value="EFFLUX SYSTEM COMPONENT YKNX-RELATED"/>
    <property type="match status" value="1"/>
</dbReference>
<dbReference type="GO" id="GO:0022857">
    <property type="term" value="F:transmembrane transporter activity"/>
    <property type="evidence" value="ECO:0007669"/>
    <property type="project" value="InterPro"/>
</dbReference>
<evidence type="ECO:0000313" key="9">
    <source>
        <dbReference type="EMBL" id="KKU14868.1"/>
    </source>
</evidence>
<dbReference type="Gene3D" id="6.20.50.140">
    <property type="match status" value="1"/>
</dbReference>
<evidence type="ECO:0000256" key="4">
    <source>
        <dbReference type="SAM" id="Coils"/>
    </source>
</evidence>
<dbReference type="Pfam" id="PF25990">
    <property type="entry name" value="Beta-barrel_YknX"/>
    <property type="match status" value="1"/>
</dbReference>
<keyword evidence="6" id="KW-0472">Membrane</keyword>
<dbReference type="Gene3D" id="2.40.30.170">
    <property type="match status" value="1"/>
</dbReference>
<reference evidence="9 10" key="1">
    <citation type="journal article" date="2015" name="Nature">
        <title>rRNA introns, odd ribosomes, and small enigmatic genomes across a large radiation of phyla.</title>
        <authorList>
            <person name="Brown C.T."/>
            <person name="Hug L.A."/>
            <person name="Thomas B.C."/>
            <person name="Sharon I."/>
            <person name="Castelle C.J."/>
            <person name="Singh A."/>
            <person name="Wilkins M.J."/>
            <person name="Williams K.H."/>
            <person name="Banfield J.F."/>
        </authorList>
    </citation>
    <scope>NUCLEOTIDE SEQUENCE [LARGE SCALE GENOMIC DNA]</scope>
</reference>
<proteinExistence type="inferred from homology"/>
<dbReference type="AlphaFoldDB" id="A0A0G1QAV1"/>
<comment type="subcellular location">
    <subcellularLocation>
        <location evidence="1">Cell envelope</location>
    </subcellularLocation>
</comment>
<evidence type="ECO:0000256" key="3">
    <source>
        <dbReference type="ARBA" id="ARBA00023054"/>
    </source>
</evidence>
<feature type="coiled-coil region" evidence="4">
    <location>
        <begin position="316"/>
        <end position="373"/>
    </location>
</feature>
<evidence type="ECO:0000256" key="1">
    <source>
        <dbReference type="ARBA" id="ARBA00004196"/>
    </source>
</evidence>
<evidence type="ECO:0000256" key="2">
    <source>
        <dbReference type="ARBA" id="ARBA00009477"/>
    </source>
</evidence>